<dbReference type="InterPro" id="IPR016187">
    <property type="entry name" value="CTDL_fold"/>
</dbReference>
<dbReference type="InterPro" id="IPR001304">
    <property type="entry name" value="C-type_lectin-like"/>
</dbReference>
<keyword evidence="1" id="KW-0732">Signal</keyword>
<dbReference type="InterPro" id="IPR016186">
    <property type="entry name" value="C-type_lectin-like/link_sf"/>
</dbReference>
<gene>
    <name evidence="3" type="ORF">PMAYCL1PPCAC_11329</name>
</gene>
<evidence type="ECO:0000313" key="3">
    <source>
        <dbReference type="EMBL" id="GMR41134.1"/>
    </source>
</evidence>
<feature type="chain" id="PRO_5043033724" description="C-type lectin domain-containing protein" evidence="1">
    <location>
        <begin position="20"/>
        <end position="87"/>
    </location>
</feature>
<name>A0AAN5CFF6_9BILA</name>
<accession>A0AAN5CFF6</accession>
<dbReference type="Pfam" id="PF00059">
    <property type="entry name" value="Lectin_C"/>
    <property type="match status" value="1"/>
</dbReference>
<evidence type="ECO:0000259" key="2">
    <source>
        <dbReference type="Pfam" id="PF00059"/>
    </source>
</evidence>
<dbReference type="EMBL" id="BTRK01000003">
    <property type="protein sequence ID" value="GMR41134.1"/>
    <property type="molecule type" value="Genomic_DNA"/>
</dbReference>
<evidence type="ECO:0000256" key="1">
    <source>
        <dbReference type="SAM" id="SignalP"/>
    </source>
</evidence>
<comment type="caution">
    <text evidence="3">The sequence shown here is derived from an EMBL/GenBank/DDBJ whole genome shotgun (WGS) entry which is preliminary data.</text>
</comment>
<protein>
    <recommendedName>
        <fullName evidence="2">C-type lectin domain-containing protein</fullName>
    </recommendedName>
</protein>
<feature type="non-terminal residue" evidence="3">
    <location>
        <position position="87"/>
    </location>
</feature>
<reference evidence="4" key="1">
    <citation type="submission" date="2022-10" db="EMBL/GenBank/DDBJ databases">
        <title>Genome assembly of Pristionchus species.</title>
        <authorList>
            <person name="Yoshida K."/>
            <person name="Sommer R.J."/>
        </authorList>
    </citation>
    <scope>NUCLEOTIDE SEQUENCE [LARGE SCALE GENOMIC DNA]</scope>
    <source>
        <strain evidence="4">RS5460</strain>
    </source>
</reference>
<organism evidence="3 4">
    <name type="scientific">Pristionchus mayeri</name>
    <dbReference type="NCBI Taxonomy" id="1317129"/>
    <lineage>
        <taxon>Eukaryota</taxon>
        <taxon>Metazoa</taxon>
        <taxon>Ecdysozoa</taxon>
        <taxon>Nematoda</taxon>
        <taxon>Chromadorea</taxon>
        <taxon>Rhabditida</taxon>
        <taxon>Rhabditina</taxon>
        <taxon>Diplogasteromorpha</taxon>
        <taxon>Diplogasteroidea</taxon>
        <taxon>Neodiplogasteridae</taxon>
        <taxon>Pristionchus</taxon>
    </lineage>
</organism>
<proteinExistence type="predicted"/>
<evidence type="ECO:0000313" key="4">
    <source>
        <dbReference type="Proteomes" id="UP001328107"/>
    </source>
</evidence>
<dbReference type="Gene3D" id="3.10.100.10">
    <property type="entry name" value="Mannose-Binding Protein A, subunit A"/>
    <property type="match status" value="1"/>
</dbReference>
<feature type="non-terminal residue" evidence="3">
    <location>
        <position position="1"/>
    </location>
</feature>
<dbReference type="SUPFAM" id="SSF56436">
    <property type="entry name" value="C-type lectin-like"/>
    <property type="match status" value="1"/>
</dbReference>
<feature type="domain" description="C-type lectin" evidence="2">
    <location>
        <begin position="42"/>
        <end position="85"/>
    </location>
</feature>
<feature type="signal peptide" evidence="1">
    <location>
        <begin position="1"/>
        <end position="19"/>
    </location>
</feature>
<keyword evidence="4" id="KW-1185">Reference proteome</keyword>
<sequence length="87" mass="9720">TRMRLPVLLLLLPVLGSTCLSGYSLVYDGQCFKGNTSSNQLLYADAKNTCASDDSHLPQFYSKQEVDNFMTKYYGSNGYGYWIGLLC</sequence>
<dbReference type="Proteomes" id="UP001328107">
    <property type="component" value="Unassembled WGS sequence"/>
</dbReference>
<dbReference type="AlphaFoldDB" id="A0AAN5CFF6"/>